<feature type="transmembrane region" description="Helical" evidence="1">
    <location>
        <begin position="5"/>
        <end position="25"/>
    </location>
</feature>
<gene>
    <name evidence="2" type="ORF">ACFPM4_05020</name>
</gene>
<evidence type="ECO:0000313" key="3">
    <source>
        <dbReference type="Proteomes" id="UP001596147"/>
    </source>
</evidence>
<dbReference type="InterPro" id="IPR043751">
    <property type="entry name" value="DUF5696"/>
</dbReference>
<protein>
    <submittedName>
        <fullName evidence="2">DUF5696 domain-containing protein</fullName>
    </submittedName>
</protein>
<keyword evidence="3" id="KW-1185">Reference proteome</keyword>
<dbReference type="EMBL" id="JBHSMC010000003">
    <property type="protein sequence ID" value="MFC5464117.1"/>
    <property type="molecule type" value="Genomic_DNA"/>
</dbReference>
<reference evidence="3" key="1">
    <citation type="journal article" date="2019" name="Int. J. Syst. Evol. Microbiol.">
        <title>The Global Catalogue of Microorganisms (GCM) 10K type strain sequencing project: providing services to taxonomists for standard genome sequencing and annotation.</title>
        <authorList>
            <consortium name="The Broad Institute Genomics Platform"/>
            <consortium name="The Broad Institute Genome Sequencing Center for Infectious Disease"/>
            <person name="Wu L."/>
            <person name="Ma J."/>
        </authorList>
    </citation>
    <scope>NUCLEOTIDE SEQUENCE [LARGE SCALE GENOMIC DNA]</scope>
    <source>
        <strain evidence="3">CGMCC 1.12237</strain>
    </source>
</reference>
<organism evidence="2 3">
    <name type="scientific">Lederbergia graminis</name>
    <dbReference type="NCBI Taxonomy" id="735518"/>
    <lineage>
        <taxon>Bacteria</taxon>
        <taxon>Bacillati</taxon>
        <taxon>Bacillota</taxon>
        <taxon>Bacilli</taxon>
        <taxon>Bacillales</taxon>
        <taxon>Bacillaceae</taxon>
        <taxon>Lederbergia</taxon>
    </lineage>
</organism>
<accession>A0ABW0LGJ3</accession>
<proteinExistence type="predicted"/>
<evidence type="ECO:0000256" key="1">
    <source>
        <dbReference type="SAM" id="Phobius"/>
    </source>
</evidence>
<keyword evidence="1" id="KW-0812">Transmembrane</keyword>
<dbReference type="Pfam" id="PF18952">
    <property type="entry name" value="DUF5696"/>
    <property type="match status" value="1"/>
</dbReference>
<keyword evidence="1" id="KW-0472">Membrane</keyword>
<dbReference type="RefSeq" id="WP_382348483.1">
    <property type="nucleotide sequence ID" value="NZ_JBHSMC010000003.1"/>
</dbReference>
<dbReference type="Proteomes" id="UP001596147">
    <property type="component" value="Unassembled WGS sequence"/>
</dbReference>
<sequence length="756" mass="85810">MVKKLLIYGTIVLVLIISGVSFHFLNMDNVKYGIAVTQDNYQSVVVNDQVVACNNETESTTEIPAKFKKVAENEQLELYLEENTVALMVKDKCNGYTWSSYDVSRDMVEAGYSPEIINFIQAGVSLVTYDKFTPNRRTILDSNVEKNYEMLDNGFKVSIDFKAQQIKFDLIVTLQGGDLLVHIPRESVDEYNPKLWESGNNNISMNEMIVYPFFGATSHKEDGYIVIPDGSGAIVNLSEKPKYTTGYSAAIYGKDMGYENTIIPNNKGLALKPLERISVPIFGVIHDANNAGMLVISESGSSYAMYNYNSRDLQTSYYQSYFSYIYRKDYSQFQSRVNEEQHILGFQEEPNEFDLTQRYVFLQDNDANYVGVAKKYRDYLEKKDGLEKSVSAVKEKIPMKIDFINNEVAMGTLGVEDVATTTYTQAKEIVNELINSGYENLDVTFKTFIQNKSGYHFDILSHLGGKDDLEDTLDFFATKDISFSYYLDYAQSFYESTKYTASKMNRRDFDVYHSSKNLFNYMNNPKYYQVLAEADIDSLKSSNISALALGGLQNSLFTHYDNGVIGSSIEGMEYTKQLLGFFQDKGISTSVYAPDAYLYSYMDKLYQTPMASSELIFVDATIPLIPLILSGYKDMYSPYMNFATDDDQSILKLIEYGIYPSFVLTGESTYKLKDTASGDVYISELEYLSDRMDTYYNVVNDALKQVAGSEMVNHEIVEPGIIKVTYSNGREILMNYNNRDYSNGEVQIKAKGFVIL</sequence>
<comment type="caution">
    <text evidence="2">The sequence shown here is derived from an EMBL/GenBank/DDBJ whole genome shotgun (WGS) entry which is preliminary data.</text>
</comment>
<evidence type="ECO:0000313" key="2">
    <source>
        <dbReference type="EMBL" id="MFC5464117.1"/>
    </source>
</evidence>
<keyword evidence="1" id="KW-1133">Transmembrane helix</keyword>
<name>A0ABW0LGJ3_9BACI</name>